<evidence type="ECO:0000256" key="7">
    <source>
        <dbReference type="RuleBase" id="RU363032"/>
    </source>
</evidence>
<keyword evidence="2 7" id="KW-0813">Transport</keyword>
<evidence type="ECO:0000256" key="3">
    <source>
        <dbReference type="ARBA" id="ARBA00022475"/>
    </source>
</evidence>
<comment type="caution">
    <text evidence="10">The sequence shown here is derived from an EMBL/GenBank/DDBJ whole genome shotgun (WGS) entry which is preliminary data.</text>
</comment>
<keyword evidence="11" id="KW-1185">Reference proteome</keyword>
<protein>
    <submittedName>
        <fullName evidence="10">ABC transporter permease</fullName>
    </submittedName>
</protein>
<accession>A0ABP5JLR4</accession>
<keyword evidence="6 7" id="KW-0472">Membrane</keyword>
<feature type="transmembrane region" description="Helical" evidence="7">
    <location>
        <begin position="50"/>
        <end position="68"/>
    </location>
</feature>
<feature type="transmembrane region" description="Helical" evidence="7">
    <location>
        <begin position="166"/>
        <end position="187"/>
    </location>
</feature>
<dbReference type="EMBL" id="BAAAPF010000048">
    <property type="protein sequence ID" value="GAA2119782.1"/>
    <property type="molecule type" value="Genomic_DNA"/>
</dbReference>
<feature type="region of interest" description="Disordered" evidence="8">
    <location>
        <begin position="1"/>
        <end position="33"/>
    </location>
</feature>
<evidence type="ECO:0000256" key="6">
    <source>
        <dbReference type="ARBA" id="ARBA00023136"/>
    </source>
</evidence>
<dbReference type="Gene3D" id="1.10.3720.10">
    <property type="entry name" value="MetI-like"/>
    <property type="match status" value="1"/>
</dbReference>
<dbReference type="CDD" id="cd06261">
    <property type="entry name" value="TM_PBP2"/>
    <property type="match status" value="1"/>
</dbReference>
<proteinExistence type="inferred from homology"/>
<evidence type="ECO:0000256" key="1">
    <source>
        <dbReference type="ARBA" id="ARBA00004651"/>
    </source>
</evidence>
<dbReference type="Proteomes" id="UP001500443">
    <property type="component" value="Unassembled WGS sequence"/>
</dbReference>
<evidence type="ECO:0000256" key="4">
    <source>
        <dbReference type="ARBA" id="ARBA00022692"/>
    </source>
</evidence>
<feature type="transmembrane region" description="Helical" evidence="7">
    <location>
        <begin position="231"/>
        <end position="253"/>
    </location>
</feature>
<keyword evidence="3" id="KW-1003">Cell membrane</keyword>
<dbReference type="SUPFAM" id="SSF161098">
    <property type="entry name" value="MetI-like"/>
    <property type="match status" value="1"/>
</dbReference>
<dbReference type="InterPro" id="IPR035906">
    <property type="entry name" value="MetI-like_sf"/>
</dbReference>
<evidence type="ECO:0000256" key="8">
    <source>
        <dbReference type="SAM" id="MobiDB-lite"/>
    </source>
</evidence>
<comment type="subcellular location">
    <subcellularLocation>
        <location evidence="1 7">Cell membrane</location>
        <topology evidence="1 7">Multi-pass membrane protein</topology>
    </subcellularLocation>
</comment>
<keyword evidence="5 7" id="KW-1133">Transmembrane helix</keyword>
<dbReference type="PANTHER" id="PTHR30151:SF0">
    <property type="entry name" value="ABC TRANSPORTER PERMEASE PROTEIN MJ0413-RELATED"/>
    <property type="match status" value="1"/>
</dbReference>
<dbReference type="InterPro" id="IPR000515">
    <property type="entry name" value="MetI-like"/>
</dbReference>
<feature type="transmembrane region" description="Helical" evidence="7">
    <location>
        <begin position="109"/>
        <end position="130"/>
    </location>
</feature>
<feature type="compositionally biased region" description="Low complexity" evidence="8">
    <location>
        <begin position="1"/>
        <end position="20"/>
    </location>
</feature>
<keyword evidence="4 7" id="KW-0812">Transmembrane</keyword>
<evidence type="ECO:0000313" key="11">
    <source>
        <dbReference type="Proteomes" id="UP001500443"/>
    </source>
</evidence>
<evidence type="ECO:0000259" key="9">
    <source>
        <dbReference type="PROSITE" id="PS50928"/>
    </source>
</evidence>
<feature type="transmembrane region" description="Helical" evidence="7">
    <location>
        <begin position="137"/>
        <end position="160"/>
    </location>
</feature>
<dbReference type="PANTHER" id="PTHR30151">
    <property type="entry name" value="ALKANE SULFONATE ABC TRANSPORTER-RELATED, MEMBRANE SUBUNIT"/>
    <property type="match status" value="1"/>
</dbReference>
<sequence length="304" mass="33183">MSSNTADTADTADTVKSARGGPAGRTPRRSGARPGVVRARKVWLWLTRRPSFRTLGPFVPVVALWWLVAEMGVFDEAFFVGPPRVVEEFGELMEKGILPGYLTDSLTRLAYGVGFGLAIGLPMGFVIAMFAKVRRFFWPILLFFQAVADIAWLPIVIVWFGFSLTAVTFVIVYTIVFPLMLSVVAGVEQVPRELLRAARSLGASRLRVFFEVILPGALPSVAGGVRTGLGYGWRALVAAEIIVGTSGVGFMMFDARRVGDISQVFLGMAVLGILWYALDAMVLAPFERATVERWGMVRSLEADG</sequence>
<evidence type="ECO:0000256" key="2">
    <source>
        <dbReference type="ARBA" id="ARBA00022448"/>
    </source>
</evidence>
<dbReference type="Pfam" id="PF00528">
    <property type="entry name" value="BPD_transp_1"/>
    <property type="match status" value="1"/>
</dbReference>
<evidence type="ECO:0000313" key="10">
    <source>
        <dbReference type="EMBL" id="GAA2119782.1"/>
    </source>
</evidence>
<feature type="domain" description="ABC transmembrane type-1" evidence="9">
    <location>
        <begin position="102"/>
        <end position="287"/>
    </location>
</feature>
<comment type="similarity">
    <text evidence="7">Belongs to the binding-protein-dependent transport system permease family.</text>
</comment>
<organism evidence="10 11">
    <name type="scientific">Streptomyces synnematoformans</name>
    <dbReference type="NCBI Taxonomy" id="415721"/>
    <lineage>
        <taxon>Bacteria</taxon>
        <taxon>Bacillati</taxon>
        <taxon>Actinomycetota</taxon>
        <taxon>Actinomycetes</taxon>
        <taxon>Kitasatosporales</taxon>
        <taxon>Streptomycetaceae</taxon>
        <taxon>Streptomyces</taxon>
    </lineage>
</organism>
<name>A0ABP5JLR4_9ACTN</name>
<feature type="transmembrane region" description="Helical" evidence="7">
    <location>
        <begin position="265"/>
        <end position="286"/>
    </location>
</feature>
<feature type="transmembrane region" description="Helical" evidence="7">
    <location>
        <begin position="208"/>
        <end position="225"/>
    </location>
</feature>
<evidence type="ECO:0000256" key="5">
    <source>
        <dbReference type="ARBA" id="ARBA00022989"/>
    </source>
</evidence>
<gene>
    <name evidence="10" type="ORF">GCM10009802_22150</name>
</gene>
<dbReference type="PROSITE" id="PS50928">
    <property type="entry name" value="ABC_TM1"/>
    <property type="match status" value="1"/>
</dbReference>
<reference evidence="11" key="1">
    <citation type="journal article" date="2019" name="Int. J. Syst. Evol. Microbiol.">
        <title>The Global Catalogue of Microorganisms (GCM) 10K type strain sequencing project: providing services to taxonomists for standard genome sequencing and annotation.</title>
        <authorList>
            <consortium name="The Broad Institute Genomics Platform"/>
            <consortium name="The Broad Institute Genome Sequencing Center for Infectious Disease"/>
            <person name="Wu L."/>
            <person name="Ma J."/>
        </authorList>
    </citation>
    <scope>NUCLEOTIDE SEQUENCE [LARGE SCALE GENOMIC DNA]</scope>
    <source>
        <strain evidence="11">JCM 15481</strain>
    </source>
</reference>